<dbReference type="SUPFAM" id="SSF52047">
    <property type="entry name" value="RNI-like"/>
    <property type="match status" value="1"/>
</dbReference>
<gene>
    <name evidence="1" type="ORF">IW261DRAFT_1509546</name>
</gene>
<dbReference type="InterPro" id="IPR032675">
    <property type="entry name" value="LRR_dom_sf"/>
</dbReference>
<reference evidence="1" key="1">
    <citation type="submission" date="2023-06" db="EMBL/GenBank/DDBJ databases">
        <authorList>
            <consortium name="Lawrence Berkeley National Laboratory"/>
            <person name="Ahrendt S."/>
            <person name="Sahu N."/>
            <person name="Indic B."/>
            <person name="Wong-Bajracharya J."/>
            <person name="Merenyi Z."/>
            <person name="Ke H.-M."/>
            <person name="Monk M."/>
            <person name="Kocsube S."/>
            <person name="Drula E."/>
            <person name="Lipzen A."/>
            <person name="Balint B."/>
            <person name="Henrissat B."/>
            <person name="Andreopoulos B."/>
            <person name="Martin F.M."/>
            <person name="Harder C.B."/>
            <person name="Rigling D."/>
            <person name="Ford K.L."/>
            <person name="Foster G.D."/>
            <person name="Pangilinan J."/>
            <person name="Papanicolaou A."/>
            <person name="Barry K."/>
            <person name="LaButti K."/>
            <person name="Viragh M."/>
            <person name="Koriabine M."/>
            <person name="Yan M."/>
            <person name="Riley R."/>
            <person name="Champramary S."/>
            <person name="Plett K.L."/>
            <person name="Tsai I.J."/>
            <person name="Slot J."/>
            <person name="Sipos G."/>
            <person name="Plett J."/>
            <person name="Nagy L.G."/>
            <person name="Grigoriev I.V."/>
        </authorList>
    </citation>
    <scope>NUCLEOTIDE SEQUENCE</scope>
    <source>
        <strain evidence="1">ICMP 16352</strain>
    </source>
</reference>
<organism evidence="1 2">
    <name type="scientific">Armillaria novae-zelandiae</name>
    <dbReference type="NCBI Taxonomy" id="153914"/>
    <lineage>
        <taxon>Eukaryota</taxon>
        <taxon>Fungi</taxon>
        <taxon>Dikarya</taxon>
        <taxon>Basidiomycota</taxon>
        <taxon>Agaricomycotina</taxon>
        <taxon>Agaricomycetes</taxon>
        <taxon>Agaricomycetidae</taxon>
        <taxon>Agaricales</taxon>
        <taxon>Marasmiineae</taxon>
        <taxon>Physalacriaceae</taxon>
        <taxon>Armillaria</taxon>
    </lineage>
</organism>
<accession>A0AA39NU96</accession>
<dbReference type="EMBL" id="JAUEPR010000044">
    <property type="protein sequence ID" value="KAK0471991.1"/>
    <property type="molecule type" value="Genomic_DNA"/>
</dbReference>
<comment type="caution">
    <text evidence="1">The sequence shown here is derived from an EMBL/GenBank/DDBJ whole genome shotgun (WGS) entry which is preliminary data.</text>
</comment>
<dbReference type="AlphaFoldDB" id="A0AA39NU96"/>
<sequence>MPPRRRAPTVEAPRLEDYLTYETNSKYTPQALYAHMQSVPDLPEALGFPAGVGPPSLDINGPALRVTGKSERIGRDEFIPLILAKLKDPRLPINCVHIWNQNFLLTRNPPPIRAISSFPNVCALYLCHVECSEDQFISLIRSYPNLKRLVLDNISIREYESGSRAHADPAEAISVSASAIRDGQRGPEIELISVYVDNITGWTLLDLFASRRSPVALRDLTMLMLPHNTEVICNDTNFVPRLSRLISLCPRLASLDIDHFNIVSPLAPLDLSPSIRDIQINVFITGNFETNMVLNWWASTLNQLTHPRYFSKVTIGVELDVDHIPREAWDNLPTHVPGWAALDQALIRPQLTVYEVKVQVMKYKPTLKGFSRTAMSAWFSTVCLPKTQKTYGTRRYSFSCSRD</sequence>
<keyword evidence="2" id="KW-1185">Reference proteome</keyword>
<evidence type="ECO:0000313" key="1">
    <source>
        <dbReference type="EMBL" id="KAK0471991.1"/>
    </source>
</evidence>
<protein>
    <recommendedName>
        <fullName evidence="3">F-box domain-containing protein</fullName>
    </recommendedName>
</protein>
<name>A0AA39NU96_9AGAR</name>
<proteinExistence type="predicted"/>
<evidence type="ECO:0000313" key="2">
    <source>
        <dbReference type="Proteomes" id="UP001175227"/>
    </source>
</evidence>
<dbReference type="Proteomes" id="UP001175227">
    <property type="component" value="Unassembled WGS sequence"/>
</dbReference>
<dbReference type="Gene3D" id="3.80.10.10">
    <property type="entry name" value="Ribonuclease Inhibitor"/>
    <property type="match status" value="1"/>
</dbReference>
<evidence type="ECO:0008006" key="3">
    <source>
        <dbReference type="Google" id="ProtNLM"/>
    </source>
</evidence>